<comment type="caution">
    <text evidence="3">The sequence shown here is derived from an EMBL/GenBank/DDBJ whole genome shotgun (WGS) entry which is preliminary data.</text>
</comment>
<keyword evidence="4" id="KW-1185">Reference proteome</keyword>
<dbReference type="InterPro" id="IPR002201">
    <property type="entry name" value="Glyco_trans_9"/>
</dbReference>
<protein>
    <submittedName>
        <fullName evidence="3">Glycosyltransferase family 9 protein</fullName>
    </submittedName>
</protein>
<proteinExistence type="predicted"/>
<evidence type="ECO:0000256" key="2">
    <source>
        <dbReference type="ARBA" id="ARBA00022679"/>
    </source>
</evidence>
<evidence type="ECO:0000313" key="3">
    <source>
        <dbReference type="EMBL" id="MFC3227815.1"/>
    </source>
</evidence>
<name>A0ABV7KZI3_9PROT</name>
<organism evidence="3 4">
    <name type="scientific">Marinibaculum pumilum</name>
    <dbReference type="NCBI Taxonomy" id="1766165"/>
    <lineage>
        <taxon>Bacteria</taxon>
        <taxon>Pseudomonadati</taxon>
        <taxon>Pseudomonadota</taxon>
        <taxon>Alphaproteobacteria</taxon>
        <taxon>Rhodospirillales</taxon>
        <taxon>Rhodospirillaceae</taxon>
        <taxon>Marinibaculum</taxon>
    </lineage>
</organism>
<dbReference type="CDD" id="cd03789">
    <property type="entry name" value="GT9_LPS_heptosyltransferase"/>
    <property type="match status" value="1"/>
</dbReference>
<evidence type="ECO:0000313" key="4">
    <source>
        <dbReference type="Proteomes" id="UP001595528"/>
    </source>
</evidence>
<dbReference type="InterPro" id="IPR051199">
    <property type="entry name" value="LPS_LOS_Heptosyltrfase"/>
</dbReference>
<dbReference type="PANTHER" id="PTHR30160:SF7">
    <property type="entry name" value="ADP-HEPTOSE--LPS HEPTOSYLTRANSFERASE 2"/>
    <property type="match status" value="1"/>
</dbReference>
<evidence type="ECO:0000256" key="1">
    <source>
        <dbReference type="ARBA" id="ARBA00022676"/>
    </source>
</evidence>
<dbReference type="Gene3D" id="3.40.50.2000">
    <property type="entry name" value="Glycogen Phosphorylase B"/>
    <property type="match status" value="2"/>
</dbReference>
<dbReference type="Proteomes" id="UP001595528">
    <property type="component" value="Unassembled WGS sequence"/>
</dbReference>
<accession>A0ABV7KZI3</accession>
<sequence>MKVLFITHTRIGDAVLSTGLLDLLRRQYPRLRVTVACGPACTGLFEDMPDVERVIAMPKRPWGGHWFRLWRQVAATRWSLIVDLRASLISWCLLARRRRSHWVPPSGGHKLQQMGMLFRQLQPPAPRLFPAARHRTAAEAAMTVAGSVPAPVLALAPTANWGGKVWPAERFVAAAERLCAPGALLDGIGAIAVFGGPGEEAMARPVVEALRQKGFTVLDLCGRLDLLSAYAALERCAFFIGNDSALMHMAAAAGIPTLGLFGPSREEQYRPWGAHGAAVRTTLSYDEILRQPGYDYRRADSHMESLSVEAVVTAAERLAADLVDSDWQPPAPEAAGARP</sequence>
<dbReference type="SUPFAM" id="SSF53756">
    <property type="entry name" value="UDP-Glycosyltransferase/glycogen phosphorylase"/>
    <property type="match status" value="1"/>
</dbReference>
<reference evidence="4" key="1">
    <citation type="journal article" date="2019" name="Int. J. Syst. Evol. Microbiol.">
        <title>The Global Catalogue of Microorganisms (GCM) 10K type strain sequencing project: providing services to taxonomists for standard genome sequencing and annotation.</title>
        <authorList>
            <consortium name="The Broad Institute Genomics Platform"/>
            <consortium name="The Broad Institute Genome Sequencing Center for Infectious Disease"/>
            <person name="Wu L."/>
            <person name="Ma J."/>
        </authorList>
    </citation>
    <scope>NUCLEOTIDE SEQUENCE [LARGE SCALE GENOMIC DNA]</scope>
    <source>
        <strain evidence="4">KCTC 42964</strain>
    </source>
</reference>
<dbReference type="Pfam" id="PF01075">
    <property type="entry name" value="Glyco_transf_9"/>
    <property type="match status" value="1"/>
</dbReference>
<dbReference type="PANTHER" id="PTHR30160">
    <property type="entry name" value="TETRAACYLDISACCHARIDE 4'-KINASE-RELATED"/>
    <property type="match status" value="1"/>
</dbReference>
<dbReference type="RefSeq" id="WP_379900312.1">
    <property type="nucleotide sequence ID" value="NZ_JBHRTR010000025.1"/>
</dbReference>
<gene>
    <name evidence="3" type="ORF">ACFOGJ_11265</name>
</gene>
<dbReference type="EMBL" id="JBHRTR010000025">
    <property type="protein sequence ID" value="MFC3227815.1"/>
    <property type="molecule type" value="Genomic_DNA"/>
</dbReference>
<keyword evidence="1" id="KW-0328">Glycosyltransferase</keyword>
<keyword evidence="2" id="KW-0808">Transferase</keyword>